<sequence>MADEHAQEIEHMIDPSVPNLSPVETLRHSAAHVMASAIKRLWPEAKLAFGPHTEDGFYYDIDMPHRLVPEDFAAIEAEMQKEVDARHPFVREEITRDAAIELFRGLNETYKVEAIGSIPAGATLTLYRSGDFVDLCRGPHVKSTADVRAFKVMSIAGAYWRGDEKRPQLQRVYGTAFADRKELKEHLRLLEEAKARDHRKLGKELGLFYFDPIAPASPFFTGRGATVYNLLQAYVRGLYRRHGYQEVITPQIFDMDLFRTSGHYEHYKENMFACTVDEREFGVKPMNCPGHCVLFRQSHHSYRDLPQRLADFGRLHRYERAGVVHGLTRVRSFCQDDAHIFCTADQVGQEIANVTAMILECYKTFGFDRPEIEVSTRPASFLGELETWNRAEAALMAALDGAGLPYTINHGDGAFYGPKIDFKVRDALRRSWQLGTVQLDFQLPERFGLEYVAPDDSRGRPVMIHRAMLGSLERFFGVYLEHVAGRFPTWLAPVQVAILPITAAHHAWAGEVEAALVARGLRVHTDLRNEKLGLKIREATLLRVPTMLVLGDKEVEGRGVAPRTRDGQTGALEPLAGFVERMAEEARIPS</sequence>
<dbReference type="FunFam" id="3.30.930.10:FF:000019">
    <property type="entry name" value="Threonine--tRNA ligase"/>
    <property type="match status" value="1"/>
</dbReference>
<evidence type="ECO:0000256" key="9">
    <source>
        <dbReference type="ARBA" id="ARBA00022840"/>
    </source>
</evidence>
<dbReference type="Pfam" id="PF07973">
    <property type="entry name" value="tRNA_SAD"/>
    <property type="match status" value="1"/>
</dbReference>
<name>A0A1I1SQQ2_9BACT</name>
<evidence type="ECO:0000256" key="11">
    <source>
        <dbReference type="ARBA" id="ARBA00022917"/>
    </source>
</evidence>
<feature type="region of interest" description="Catalytic" evidence="14">
    <location>
        <begin position="197"/>
        <end position="488"/>
    </location>
</feature>
<dbReference type="HAMAP" id="MF_00184">
    <property type="entry name" value="Thr_tRNA_synth"/>
    <property type="match status" value="1"/>
</dbReference>
<dbReference type="InterPro" id="IPR047246">
    <property type="entry name" value="ThrRS_anticodon"/>
</dbReference>
<feature type="domain" description="Aminoacyl-transfer RNA synthetases class-II family profile" evidence="15">
    <location>
        <begin position="224"/>
        <end position="488"/>
    </location>
</feature>
<dbReference type="AlphaFoldDB" id="A0A1I1SQQ2"/>
<evidence type="ECO:0000256" key="3">
    <source>
        <dbReference type="ARBA" id="ARBA00022490"/>
    </source>
</evidence>
<dbReference type="InterPro" id="IPR012947">
    <property type="entry name" value="tRNA_SAD"/>
</dbReference>
<dbReference type="InterPro" id="IPR002314">
    <property type="entry name" value="aa-tRNA-synt_IIb"/>
</dbReference>
<evidence type="ECO:0000256" key="12">
    <source>
        <dbReference type="ARBA" id="ARBA00023146"/>
    </source>
</evidence>
<comment type="catalytic activity">
    <reaction evidence="13 14">
        <text>tRNA(Thr) + L-threonine + ATP = L-threonyl-tRNA(Thr) + AMP + diphosphate + H(+)</text>
        <dbReference type="Rhea" id="RHEA:24624"/>
        <dbReference type="Rhea" id="RHEA-COMP:9670"/>
        <dbReference type="Rhea" id="RHEA-COMP:9704"/>
        <dbReference type="ChEBI" id="CHEBI:15378"/>
        <dbReference type="ChEBI" id="CHEBI:30616"/>
        <dbReference type="ChEBI" id="CHEBI:33019"/>
        <dbReference type="ChEBI" id="CHEBI:57926"/>
        <dbReference type="ChEBI" id="CHEBI:78442"/>
        <dbReference type="ChEBI" id="CHEBI:78534"/>
        <dbReference type="ChEBI" id="CHEBI:456215"/>
        <dbReference type="EC" id="6.1.1.3"/>
    </reaction>
</comment>
<dbReference type="STRING" id="54.SAMN02745121_00102"/>
<dbReference type="InterPro" id="IPR045864">
    <property type="entry name" value="aa-tRNA-synth_II/BPL/LPL"/>
</dbReference>
<comment type="similarity">
    <text evidence="2 14">Belongs to the class-II aminoacyl-tRNA synthetase family.</text>
</comment>
<dbReference type="RefSeq" id="WP_096333199.1">
    <property type="nucleotide sequence ID" value="NZ_FOMX01000002.1"/>
</dbReference>
<dbReference type="GO" id="GO:0046872">
    <property type="term" value="F:metal ion binding"/>
    <property type="evidence" value="ECO:0007669"/>
    <property type="project" value="UniProtKB-KW"/>
</dbReference>
<dbReference type="GO" id="GO:0006435">
    <property type="term" value="P:threonyl-tRNA aminoacylation"/>
    <property type="evidence" value="ECO:0007669"/>
    <property type="project" value="UniProtKB-UniRule"/>
</dbReference>
<dbReference type="SUPFAM" id="SSF55681">
    <property type="entry name" value="Class II aaRS and biotin synthetases"/>
    <property type="match status" value="1"/>
</dbReference>
<dbReference type="FunFam" id="3.40.50.800:FF:000001">
    <property type="entry name" value="Threonine--tRNA ligase"/>
    <property type="match status" value="1"/>
</dbReference>
<evidence type="ECO:0000256" key="10">
    <source>
        <dbReference type="ARBA" id="ARBA00022884"/>
    </source>
</evidence>
<dbReference type="InterPro" id="IPR033728">
    <property type="entry name" value="ThrRS_core"/>
</dbReference>
<dbReference type="Gene3D" id="3.30.54.20">
    <property type="match status" value="1"/>
</dbReference>
<dbReference type="FunFam" id="3.30.980.10:FF:000005">
    <property type="entry name" value="Threonyl-tRNA synthetase, mitochondrial"/>
    <property type="match status" value="1"/>
</dbReference>
<keyword evidence="7 14" id="KW-0547">Nucleotide-binding</keyword>
<organism evidence="16 17">
    <name type="scientific">Nannocystis exedens</name>
    <dbReference type="NCBI Taxonomy" id="54"/>
    <lineage>
        <taxon>Bacteria</taxon>
        <taxon>Pseudomonadati</taxon>
        <taxon>Myxococcota</taxon>
        <taxon>Polyangia</taxon>
        <taxon>Nannocystales</taxon>
        <taxon>Nannocystaceae</taxon>
        <taxon>Nannocystis</taxon>
    </lineage>
</organism>
<gene>
    <name evidence="14" type="primary">thrS</name>
    <name evidence="16" type="ORF">SAMN02745121_00102</name>
</gene>
<dbReference type="Gene3D" id="3.30.980.10">
    <property type="entry name" value="Threonyl-trna Synthetase, Chain A, domain 2"/>
    <property type="match status" value="1"/>
</dbReference>
<dbReference type="InterPro" id="IPR006195">
    <property type="entry name" value="aa-tRNA-synth_II"/>
</dbReference>
<dbReference type="Pfam" id="PF03129">
    <property type="entry name" value="HGTP_anticodon"/>
    <property type="match status" value="1"/>
</dbReference>
<keyword evidence="10 14" id="KW-0694">RNA-binding</keyword>
<dbReference type="InterPro" id="IPR004154">
    <property type="entry name" value="Anticodon-bd"/>
</dbReference>
<dbReference type="SMART" id="SM00863">
    <property type="entry name" value="tRNA_SAD"/>
    <property type="match status" value="1"/>
</dbReference>
<dbReference type="CDD" id="cd00771">
    <property type="entry name" value="ThrRS_core"/>
    <property type="match status" value="1"/>
</dbReference>
<dbReference type="GO" id="GO:0000049">
    <property type="term" value="F:tRNA binding"/>
    <property type="evidence" value="ECO:0007669"/>
    <property type="project" value="UniProtKB-KW"/>
</dbReference>
<dbReference type="InterPro" id="IPR002320">
    <property type="entry name" value="Thr-tRNA-ligase_IIa"/>
</dbReference>
<dbReference type="PANTHER" id="PTHR11451:SF44">
    <property type="entry name" value="THREONINE--TRNA LIGASE, CHLOROPLASTIC_MITOCHONDRIAL 2"/>
    <property type="match status" value="1"/>
</dbReference>
<dbReference type="FunFam" id="3.30.54.20:FF:000002">
    <property type="entry name" value="Threonine--tRNA ligase"/>
    <property type="match status" value="1"/>
</dbReference>
<evidence type="ECO:0000256" key="4">
    <source>
        <dbReference type="ARBA" id="ARBA00022555"/>
    </source>
</evidence>
<feature type="binding site" evidence="14">
    <location>
        <position position="339"/>
    </location>
    <ligand>
        <name>Zn(2+)</name>
        <dbReference type="ChEBI" id="CHEBI:29105"/>
        <note>catalytic</note>
    </ligand>
</feature>
<dbReference type="CDD" id="cd00860">
    <property type="entry name" value="ThrRS_anticodon"/>
    <property type="match status" value="1"/>
</dbReference>
<evidence type="ECO:0000256" key="7">
    <source>
        <dbReference type="ARBA" id="ARBA00022741"/>
    </source>
</evidence>
<evidence type="ECO:0000256" key="14">
    <source>
        <dbReference type="HAMAP-Rule" id="MF_00184"/>
    </source>
</evidence>
<dbReference type="EC" id="6.1.1.3" evidence="14"/>
<keyword evidence="5 14" id="KW-0436">Ligase</keyword>
<protein>
    <recommendedName>
        <fullName evidence="14">Threonine--tRNA ligase</fullName>
        <ecNumber evidence="14">6.1.1.3</ecNumber>
    </recommendedName>
    <alternativeName>
        <fullName evidence="14">Threonyl-tRNA synthetase</fullName>
        <shortName evidence="14">ThrRS</shortName>
    </alternativeName>
</protein>
<dbReference type="SUPFAM" id="SSF52954">
    <property type="entry name" value="Class II aaRS ABD-related"/>
    <property type="match status" value="1"/>
</dbReference>
<evidence type="ECO:0000256" key="5">
    <source>
        <dbReference type="ARBA" id="ARBA00022598"/>
    </source>
</evidence>
<dbReference type="GO" id="GO:0005524">
    <property type="term" value="F:ATP binding"/>
    <property type="evidence" value="ECO:0007669"/>
    <property type="project" value="UniProtKB-UniRule"/>
</dbReference>
<dbReference type="Pfam" id="PF00587">
    <property type="entry name" value="tRNA-synt_2b"/>
    <property type="match status" value="1"/>
</dbReference>
<keyword evidence="4 14" id="KW-0820">tRNA-binding</keyword>
<dbReference type="NCBIfam" id="TIGR00418">
    <property type="entry name" value="thrS"/>
    <property type="match status" value="1"/>
</dbReference>
<dbReference type="PANTHER" id="PTHR11451">
    <property type="entry name" value="THREONINE-TRNA LIGASE"/>
    <property type="match status" value="1"/>
</dbReference>
<keyword evidence="9 14" id="KW-0067">ATP-binding</keyword>
<comment type="cofactor">
    <cofactor evidence="14">
        <name>Zn(2+)</name>
        <dbReference type="ChEBI" id="CHEBI:29105"/>
    </cofactor>
    <text evidence="14">Binds 1 zinc ion per subunit.</text>
</comment>
<evidence type="ECO:0000256" key="8">
    <source>
        <dbReference type="ARBA" id="ARBA00022833"/>
    </source>
</evidence>
<evidence type="ECO:0000256" key="6">
    <source>
        <dbReference type="ARBA" id="ARBA00022723"/>
    </source>
</evidence>
<comment type="subcellular location">
    <subcellularLocation>
        <location evidence="1 14">Cytoplasm</location>
    </subcellularLocation>
</comment>
<feature type="binding site" evidence="14">
    <location>
        <position position="465"/>
    </location>
    <ligand>
        <name>Zn(2+)</name>
        <dbReference type="ChEBI" id="CHEBI:29105"/>
        <note>catalytic</note>
    </ligand>
</feature>
<comment type="subunit">
    <text evidence="14">Homodimer.</text>
</comment>
<dbReference type="PRINTS" id="PR01047">
    <property type="entry name" value="TRNASYNTHTHR"/>
</dbReference>
<evidence type="ECO:0000256" key="2">
    <source>
        <dbReference type="ARBA" id="ARBA00008226"/>
    </source>
</evidence>
<dbReference type="SUPFAM" id="SSF55186">
    <property type="entry name" value="ThrRS/AlaRS common domain"/>
    <property type="match status" value="1"/>
</dbReference>
<accession>A0A1I1SQQ2</accession>
<dbReference type="OrthoDB" id="9802304at2"/>
<evidence type="ECO:0000256" key="13">
    <source>
        <dbReference type="ARBA" id="ARBA00049515"/>
    </source>
</evidence>
<keyword evidence="12 14" id="KW-0030">Aminoacyl-tRNA synthetase</keyword>
<keyword evidence="11 14" id="KW-0648">Protein biosynthesis</keyword>
<dbReference type="Gene3D" id="3.40.50.800">
    <property type="entry name" value="Anticodon-binding domain"/>
    <property type="match status" value="1"/>
</dbReference>
<reference evidence="17" key="1">
    <citation type="submission" date="2016-10" db="EMBL/GenBank/DDBJ databases">
        <authorList>
            <person name="Varghese N."/>
            <person name="Submissions S."/>
        </authorList>
    </citation>
    <scope>NUCLEOTIDE SEQUENCE [LARGE SCALE GENOMIC DNA]</scope>
    <source>
        <strain evidence="17">ATCC 25963</strain>
    </source>
</reference>
<dbReference type="EMBL" id="FOMX01000002">
    <property type="protein sequence ID" value="SFD47048.1"/>
    <property type="molecule type" value="Genomic_DNA"/>
</dbReference>
<keyword evidence="17" id="KW-1185">Reference proteome</keyword>
<evidence type="ECO:0000313" key="17">
    <source>
        <dbReference type="Proteomes" id="UP000199400"/>
    </source>
</evidence>
<dbReference type="GO" id="GO:0004829">
    <property type="term" value="F:threonine-tRNA ligase activity"/>
    <property type="evidence" value="ECO:0007669"/>
    <property type="project" value="UniProtKB-UniRule"/>
</dbReference>
<dbReference type="Proteomes" id="UP000199400">
    <property type="component" value="Unassembled WGS sequence"/>
</dbReference>
<dbReference type="InterPro" id="IPR018163">
    <property type="entry name" value="Thr/Ala-tRNA-synth_IIc_edit"/>
</dbReference>
<evidence type="ECO:0000256" key="1">
    <source>
        <dbReference type="ARBA" id="ARBA00004496"/>
    </source>
</evidence>
<feature type="binding site" evidence="14">
    <location>
        <position position="288"/>
    </location>
    <ligand>
        <name>Zn(2+)</name>
        <dbReference type="ChEBI" id="CHEBI:29105"/>
        <note>catalytic</note>
    </ligand>
</feature>
<keyword evidence="3 14" id="KW-0963">Cytoplasm</keyword>
<evidence type="ECO:0000259" key="15">
    <source>
        <dbReference type="PROSITE" id="PS50862"/>
    </source>
</evidence>
<evidence type="ECO:0000313" key="16">
    <source>
        <dbReference type="EMBL" id="SFD47048.1"/>
    </source>
</evidence>
<keyword evidence="8 14" id="KW-0862">Zinc</keyword>
<dbReference type="GO" id="GO:0005737">
    <property type="term" value="C:cytoplasm"/>
    <property type="evidence" value="ECO:0007669"/>
    <property type="project" value="UniProtKB-SubCell"/>
</dbReference>
<proteinExistence type="inferred from homology"/>
<dbReference type="PROSITE" id="PS50862">
    <property type="entry name" value="AA_TRNA_LIGASE_II"/>
    <property type="match status" value="1"/>
</dbReference>
<dbReference type="InterPro" id="IPR036621">
    <property type="entry name" value="Anticodon-bd_dom_sf"/>
</dbReference>
<keyword evidence="6 14" id="KW-0479">Metal-binding</keyword>
<dbReference type="Gene3D" id="3.30.930.10">
    <property type="entry name" value="Bira Bifunctional Protein, Domain 2"/>
    <property type="match status" value="1"/>
</dbReference>